<evidence type="ECO:0000256" key="1">
    <source>
        <dbReference type="ARBA" id="ARBA00022679"/>
    </source>
</evidence>
<dbReference type="Proteomes" id="UP000305939">
    <property type="component" value="Unassembled WGS sequence"/>
</dbReference>
<dbReference type="EMBL" id="SSMC01000001">
    <property type="protein sequence ID" value="THD69644.1"/>
    <property type="molecule type" value="Genomic_DNA"/>
</dbReference>
<dbReference type="GO" id="GO:0016747">
    <property type="term" value="F:acyltransferase activity, transferring groups other than amino-acyl groups"/>
    <property type="evidence" value="ECO:0007669"/>
    <property type="project" value="InterPro"/>
</dbReference>
<name>A0A4S3M3B6_9FLAO</name>
<dbReference type="Gene3D" id="3.40.630.30">
    <property type="match status" value="1"/>
</dbReference>
<keyword evidence="5" id="KW-1185">Reference proteome</keyword>
<evidence type="ECO:0000313" key="4">
    <source>
        <dbReference type="EMBL" id="THD69644.1"/>
    </source>
</evidence>
<comment type="caution">
    <text evidence="4">The sequence shown here is derived from an EMBL/GenBank/DDBJ whole genome shotgun (WGS) entry which is preliminary data.</text>
</comment>
<organism evidence="4 5">
    <name type="scientific">Robertkochia marina</name>
    <dbReference type="NCBI Taxonomy" id="1227945"/>
    <lineage>
        <taxon>Bacteria</taxon>
        <taxon>Pseudomonadati</taxon>
        <taxon>Bacteroidota</taxon>
        <taxon>Flavobacteriia</taxon>
        <taxon>Flavobacteriales</taxon>
        <taxon>Flavobacteriaceae</taxon>
        <taxon>Robertkochia</taxon>
    </lineage>
</organism>
<evidence type="ECO:0000313" key="5">
    <source>
        <dbReference type="Proteomes" id="UP000305939"/>
    </source>
</evidence>
<dbReference type="Pfam" id="PF00583">
    <property type="entry name" value="Acetyltransf_1"/>
    <property type="match status" value="1"/>
</dbReference>
<dbReference type="AlphaFoldDB" id="A0A4S3M3B6"/>
<sequence length="163" mass="18513">MTSLSVLPMMPEHWKEVSHIYQLGMDTGIATFETRVPDKDSWFARHLEFARLVAVQNNAVVGWAALSPVSTRLVYRGVAEVSIYVHPATARQGVGDALMKTLIDESEKHGVWTLHAAVFPENTSSLRLHIKNGFRILGIRERIAKRKGQWYDNVLLERRSSKF</sequence>
<dbReference type="OrthoDB" id="9799096at2"/>
<accession>A0A4S3M3B6</accession>
<evidence type="ECO:0000259" key="3">
    <source>
        <dbReference type="PROSITE" id="PS51186"/>
    </source>
</evidence>
<feature type="domain" description="N-acetyltransferase" evidence="3">
    <location>
        <begin position="4"/>
        <end position="157"/>
    </location>
</feature>
<dbReference type="PANTHER" id="PTHR43072">
    <property type="entry name" value="N-ACETYLTRANSFERASE"/>
    <property type="match status" value="1"/>
</dbReference>
<protein>
    <submittedName>
        <fullName evidence="4">N-acetyltransferase family protein</fullName>
    </submittedName>
</protein>
<dbReference type="SUPFAM" id="SSF55729">
    <property type="entry name" value="Acyl-CoA N-acyltransferases (Nat)"/>
    <property type="match status" value="1"/>
</dbReference>
<reference evidence="4 5" key="1">
    <citation type="submission" date="2019-04" db="EMBL/GenBank/DDBJ databases">
        <title>Draft genome sequence of Robertkochia marina CC-AMO-30D.</title>
        <authorList>
            <person name="Hameed A."/>
            <person name="Lin S.-Y."/>
            <person name="Shahina M."/>
            <person name="Lai W.-A."/>
            <person name="Young C.-C."/>
        </authorList>
    </citation>
    <scope>NUCLEOTIDE SEQUENCE [LARGE SCALE GENOMIC DNA]</scope>
    <source>
        <strain evidence="4 5">CC-AMO-30D</strain>
    </source>
</reference>
<dbReference type="PROSITE" id="PS51186">
    <property type="entry name" value="GNAT"/>
    <property type="match status" value="1"/>
</dbReference>
<dbReference type="InterPro" id="IPR016181">
    <property type="entry name" value="Acyl_CoA_acyltransferase"/>
</dbReference>
<gene>
    <name evidence="4" type="ORF">E7Z59_04775</name>
</gene>
<dbReference type="PANTHER" id="PTHR43072:SF23">
    <property type="entry name" value="UPF0039 PROTEIN C11D3.02C"/>
    <property type="match status" value="1"/>
</dbReference>
<proteinExistence type="predicted"/>
<keyword evidence="1 4" id="KW-0808">Transferase</keyword>
<evidence type="ECO:0000256" key="2">
    <source>
        <dbReference type="ARBA" id="ARBA00023315"/>
    </source>
</evidence>
<keyword evidence="2" id="KW-0012">Acyltransferase</keyword>
<dbReference type="CDD" id="cd04301">
    <property type="entry name" value="NAT_SF"/>
    <property type="match status" value="1"/>
</dbReference>
<dbReference type="InterPro" id="IPR000182">
    <property type="entry name" value="GNAT_dom"/>
</dbReference>
<dbReference type="RefSeq" id="WP_136335134.1">
    <property type="nucleotide sequence ID" value="NZ_QXMP01000002.1"/>
</dbReference>